<keyword evidence="5" id="KW-1185">Reference proteome</keyword>
<comment type="caution">
    <text evidence="4">The sequence shown here is derived from an EMBL/GenBank/DDBJ whole genome shotgun (WGS) entry which is preliminary data.</text>
</comment>
<comment type="similarity">
    <text evidence="1">Belongs to the short-chain dehydrogenases/reductases (SDR) family.</text>
</comment>
<dbReference type="PRINTS" id="PR00081">
    <property type="entry name" value="GDHRDH"/>
</dbReference>
<gene>
    <name evidence="4" type="ORF">CMEL01_00760</name>
</gene>
<evidence type="ECO:0000313" key="4">
    <source>
        <dbReference type="EMBL" id="KAK1468993.1"/>
    </source>
</evidence>
<evidence type="ECO:0000313" key="5">
    <source>
        <dbReference type="Proteomes" id="UP001239795"/>
    </source>
</evidence>
<dbReference type="PROSITE" id="PS00061">
    <property type="entry name" value="ADH_SHORT"/>
    <property type="match status" value="1"/>
</dbReference>
<dbReference type="PANTHER" id="PTHR43618:SF17">
    <property type="entry name" value="RHAMNOLIPIDS BIOSYNTHESIS 3-OXOACYL-[ACYL-CARRIER-PROTEIN] REDUCTASE"/>
    <property type="match status" value="1"/>
</dbReference>
<dbReference type="FunFam" id="3.40.50.720:FF:000084">
    <property type="entry name" value="Short-chain dehydrogenase reductase"/>
    <property type="match status" value="1"/>
</dbReference>
<dbReference type="Pfam" id="PF13561">
    <property type="entry name" value="adh_short_C2"/>
    <property type="match status" value="1"/>
</dbReference>
<protein>
    <submittedName>
        <fullName evidence="4">Short chain dehydrogenase/reductase family protein</fullName>
    </submittedName>
</protein>
<dbReference type="EMBL" id="MLGG01000001">
    <property type="protein sequence ID" value="KAK1468993.1"/>
    <property type="molecule type" value="Genomic_DNA"/>
</dbReference>
<dbReference type="PANTHER" id="PTHR43618">
    <property type="entry name" value="7-ALPHA-HYDROXYSTEROID DEHYDROGENASE"/>
    <property type="match status" value="1"/>
</dbReference>
<dbReference type="GO" id="GO:0016491">
    <property type="term" value="F:oxidoreductase activity"/>
    <property type="evidence" value="ECO:0007669"/>
    <property type="project" value="UniProtKB-KW"/>
</dbReference>
<proteinExistence type="inferred from homology"/>
<sequence>MDVASLFNVKVKIKLPLPRPRPHPHPRQFPKSIFKHQANTPSLSLQDKNILVTGGAKGIGYMISEGYITNGATVYISSRDAKACSASAAALTAKGPGKCHAIPADLQKLDDCKRLVDELAKQTGGRLHVLVNNSGAAWGDAFETYPDAAWTKLLTLNLQRVFTLTQLAAPLLEAASGGAGDPSRIINIGSVDGLRVPLISSYAYSASKAGLHHLSRALARELGPRGITSNTLACGPFESKMMAATLETMRDTIEEEIPMRRIGTPQDVAGACLFLSGRAGAFVTGATITVDGGIVLASKL</sequence>
<evidence type="ECO:0000256" key="3">
    <source>
        <dbReference type="ARBA" id="ARBA00023002"/>
    </source>
</evidence>
<dbReference type="PRINTS" id="PR00080">
    <property type="entry name" value="SDRFAMILY"/>
</dbReference>
<evidence type="ECO:0000256" key="1">
    <source>
        <dbReference type="ARBA" id="ARBA00006484"/>
    </source>
</evidence>
<dbReference type="InterPro" id="IPR052178">
    <property type="entry name" value="Sec_Metab_Biosynth_SDR"/>
</dbReference>
<dbReference type="InterPro" id="IPR002347">
    <property type="entry name" value="SDR_fam"/>
</dbReference>
<keyword evidence="3" id="KW-0560">Oxidoreductase</keyword>
<organism evidence="4 5">
    <name type="scientific">Colletotrichum melonis</name>
    <dbReference type="NCBI Taxonomy" id="1209925"/>
    <lineage>
        <taxon>Eukaryota</taxon>
        <taxon>Fungi</taxon>
        <taxon>Dikarya</taxon>
        <taxon>Ascomycota</taxon>
        <taxon>Pezizomycotina</taxon>
        <taxon>Sordariomycetes</taxon>
        <taxon>Hypocreomycetidae</taxon>
        <taxon>Glomerellales</taxon>
        <taxon>Glomerellaceae</taxon>
        <taxon>Colletotrichum</taxon>
        <taxon>Colletotrichum acutatum species complex</taxon>
    </lineage>
</organism>
<dbReference type="InterPro" id="IPR036291">
    <property type="entry name" value="NAD(P)-bd_dom_sf"/>
</dbReference>
<dbReference type="InterPro" id="IPR020904">
    <property type="entry name" value="Sc_DH/Rdtase_CS"/>
</dbReference>
<keyword evidence="2" id="KW-0521">NADP</keyword>
<dbReference type="SUPFAM" id="SSF51735">
    <property type="entry name" value="NAD(P)-binding Rossmann-fold domains"/>
    <property type="match status" value="1"/>
</dbReference>
<name>A0AAI9V786_9PEZI</name>
<dbReference type="Proteomes" id="UP001239795">
    <property type="component" value="Unassembled WGS sequence"/>
</dbReference>
<dbReference type="AlphaFoldDB" id="A0AAI9V786"/>
<dbReference type="Gene3D" id="3.40.50.720">
    <property type="entry name" value="NAD(P)-binding Rossmann-like Domain"/>
    <property type="match status" value="1"/>
</dbReference>
<reference evidence="4 5" key="1">
    <citation type="submission" date="2016-10" db="EMBL/GenBank/DDBJ databases">
        <title>The genome sequence of Colletotrichum fioriniae PJ7.</title>
        <authorList>
            <person name="Baroncelli R."/>
        </authorList>
    </citation>
    <scope>NUCLEOTIDE SEQUENCE [LARGE SCALE GENOMIC DNA]</scope>
    <source>
        <strain evidence="4">Col 31</strain>
    </source>
</reference>
<evidence type="ECO:0000256" key="2">
    <source>
        <dbReference type="ARBA" id="ARBA00022857"/>
    </source>
</evidence>
<accession>A0AAI9V786</accession>